<organism evidence="1 2">
    <name type="scientific">Dokdonia pacifica</name>
    <dbReference type="NCBI Taxonomy" id="1627892"/>
    <lineage>
        <taxon>Bacteria</taxon>
        <taxon>Pseudomonadati</taxon>
        <taxon>Bacteroidota</taxon>
        <taxon>Flavobacteriia</taxon>
        <taxon>Flavobacteriales</taxon>
        <taxon>Flavobacteriaceae</taxon>
        <taxon>Dokdonia</taxon>
    </lineage>
</organism>
<dbReference type="Proteomes" id="UP000198379">
    <property type="component" value="Unassembled WGS sequence"/>
</dbReference>
<proteinExistence type="predicted"/>
<evidence type="ECO:0000313" key="1">
    <source>
        <dbReference type="EMBL" id="SNS40094.1"/>
    </source>
</evidence>
<dbReference type="RefSeq" id="WP_089374058.1">
    <property type="nucleotide sequence ID" value="NZ_BMEP01000004.1"/>
</dbReference>
<sequence length="120" mass="13908">MTNLEIKNTLETIAEKEAETTVEGFISYDSLNYDENDCTAYIKNIINPKTSMDMIFQFMEYSDVDSFYTTYKNDILKKQKEYGITEKDLSKFKGDNIANLCWIVIEETAIRTAKELGLKI</sequence>
<gene>
    <name evidence="1" type="ORF">SAMN06265376_11423</name>
</gene>
<reference evidence="1 2" key="1">
    <citation type="submission" date="2017-06" db="EMBL/GenBank/DDBJ databases">
        <authorList>
            <person name="Kim H.J."/>
            <person name="Triplett B.A."/>
        </authorList>
    </citation>
    <scope>NUCLEOTIDE SEQUENCE [LARGE SCALE GENOMIC DNA]</scope>
    <source>
        <strain evidence="1 2">DSM 25597</strain>
    </source>
</reference>
<protein>
    <submittedName>
        <fullName evidence="1">Uncharacterized protein</fullName>
    </submittedName>
</protein>
<keyword evidence="2" id="KW-1185">Reference proteome</keyword>
<name>A0A239E883_9FLAO</name>
<dbReference type="AlphaFoldDB" id="A0A239E883"/>
<accession>A0A239E883</accession>
<dbReference type="EMBL" id="FZNY01000014">
    <property type="protein sequence ID" value="SNS40094.1"/>
    <property type="molecule type" value="Genomic_DNA"/>
</dbReference>
<evidence type="ECO:0000313" key="2">
    <source>
        <dbReference type="Proteomes" id="UP000198379"/>
    </source>
</evidence>